<evidence type="ECO:0008006" key="4">
    <source>
        <dbReference type="Google" id="ProtNLM"/>
    </source>
</evidence>
<evidence type="ECO:0000256" key="1">
    <source>
        <dbReference type="SAM" id="Phobius"/>
    </source>
</evidence>
<dbReference type="Proteomes" id="UP000280307">
    <property type="component" value="Unassembled WGS sequence"/>
</dbReference>
<feature type="transmembrane region" description="Helical" evidence="1">
    <location>
        <begin position="314"/>
        <end position="334"/>
    </location>
</feature>
<feature type="transmembrane region" description="Helical" evidence="1">
    <location>
        <begin position="100"/>
        <end position="121"/>
    </location>
</feature>
<keyword evidence="1" id="KW-1133">Transmembrane helix</keyword>
<accession>A0A426TWM8</accession>
<feature type="transmembrane region" description="Helical" evidence="1">
    <location>
        <begin position="374"/>
        <end position="393"/>
    </location>
</feature>
<keyword evidence="1" id="KW-0472">Membrane</keyword>
<proteinExistence type="predicted"/>
<organism evidence="2 3">
    <name type="scientific">Candidatus Viridilinea halotolerans</name>
    <dbReference type="NCBI Taxonomy" id="2491704"/>
    <lineage>
        <taxon>Bacteria</taxon>
        <taxon>Bacillati</taxon>
        <taxon>Chloroflexota</taxon>
        <taxon>Chloroflexia</taxon>
        <taxon>Chloroflexales</taxon>
        <taxon>Chloroflexineae</taxon>
        <taxon>Oscillochloridaceae</taxon>
        <taxon>Candidatus Viridilinea</taxon>
    </lineage>
</organism>
<dbReference type="AlphaFoldDB" id="A0A426TWM8"/>
<name>A0A426TWM8_9CHLR</name>
<feature type="transmembrane region" description="Helical" evidence="1">
    <location>
        <begin position="427"/>
        <end position="448"/>
    </location>
</feature>
<gene>
    <name evidence="2" type="ORF">EI684_14400</name>
</gene>
<sequence length="967" mass="104211">MDARRLFSLLWPLLFFCLLTLPMTWPLARHLGSGLTAEGDDLLQAWLFAWNSHAITSQPAALWDAPIFYPYPTTLAFTDNHILLALLTAPLTWLSGEPLLAYNLLIFASFALSGWAVFLLARETLSDRGMSPAATTWAALLAGAGFAFSAYRFAHFSHFQLLQTAWMLFALLFLRRLLRPLAAGGGRWQDALLCGIFAAVQVATTLYYGFFVALLLGGYAAIWGLHALWLRLRAQTPLPWRQAALGLLAAAVAGVAAWPFVLPYMRVYASLGIVRSVRELDGWSAPLHAYFTVPQENLLYGALAPSLRGAGEMVLAPGLLLLLLVFGGLARLLWVSRMGNGNATDGPHPPAPLSHVVGEGGQQRDTWRSNRVDLLFWPLLAFVAFVLSLGTGIRFERFGEPLPIPLPYLQLYNYVPGFGALRVPARWGLLVTLAVAMLAALALATLLAQRRPRTRILMGGLALGLVLLEQAAPPQRWLVGPELTAAPPVYAWLAQAEQDDIAALLELPVAAVPRGAALQQVIWRQWHGRTHWRPLVASYSGLMPFGSSDLLRRAQDLPAPAVVSFFRLSGIDTLVIHRDAYAPGEAEALIAGLLALPEVTLRAEVGSATVLRLAPDPRIAAISAAAGPYGRIYLSADERIPGVLPLALSRQLTAAGYILYGPGRTRFYPPLQTPTRGQTFAAGLLAAAEDPREHGFLPEELVWQAHSLALYAGDPQLVFSFGLAQQVPGWFHPHFPTTLTLQQQPLGLHVQSGDGSAAIFPYPALPQPSGAALQVEVDVASLTAQTLRVGAEDVALPPGLSTLYMLLPTSGMLNLNGTAGEIALLRVRVRQTSAATQGVIALNGLVVQADVAFAGETLSIQAHAAGVERLRLDVRGAAAYDDRPIRLLAGSQPLPTPGATLAFTFDLLTPTASWIESQEPAQDGRYIVYLKDAAQPESPGLPVAKFNLRAGQVVDAEAVPLPLRGVQ</sequence>
<feature type="transmembrane region" description="Helical" evidence="1">
    <location>
        <begin position="244"/>
        <end position="261"/>
    </location>
</feature>
<reference evidence="2 3" key="1">
    <citation type="submission" date="2018-12" db="EMBL/GenBank/DDBJ databases">
        <title>Genome Sequence of Candidatus Viridilinea halotolerans isolated from saline sulfide-rich spring.</title>
        <authorList>
            <person name="Grouzdev D.S."/>
            <person name="Burganskaya E.I."/>
            <person name="Krutkina M.S."/>
            <person name="Sukhacheva M.V."/>
            <person name="Gorlenko V.M."/>
        </authorList>
    </citation>
    <scope>NUCLEOTIDE SEQUENCE [LARGE SCALE GENOMIC DNA]</scope>
    <source>
        <strain evidence="2">Chok-6</strain>
    </source>
</reference>
<evidence type="ECO:0000313" key="3">
    <source>
        <dbReference type="Proteomes" id="UP000280307"/>
    </source>
</evidence>
<protein>
    <recommendedName>
        <fullName evidence="4">YfhO family protein</fullName>
    </recommendedName>
</protein>
<feature type="transmembrane region" description="Helical" evidence="1">
    <location>
        <begin position="214"/>
        <end position="232"/>
    </location>
</feature>
<comment type="caution">
    <text evidence="2">The sequence shown here is derived from an EMBL/GenBank/DDBJ whole genome shotgun (WGS) entry which is preliminary data.</text>
</comment>
<evidence type="ECO:0000313" key="2">
    <source>
        <dbReference type="EMBL" id="RRR69895.1"/>
    </source>
</evidence>
<keyword evidence="1" id="KW-0812">Transmembrane</keyword>
<feature type="transmembrane region" description="Helical" evidence="1">
    <location>
        <begin position="133"/>
        <end position="154"/>
    </location>
</feature>
<dbReference type="EMBL" id="RSAS01000576">
    <property type="protein sequence ID" value="RRR69895.1"/>
    <property type="molecule type" value="Genomic_DNA"/>
</dbReference>